<dbReference type="PANTHER" id="PTHR23511">
    <property type="entry name" value="SYNAPTIC VESICLE GLYCOPROTEIN 2"/>
    <property type="match status" value="1"/>
</dbReference>
<dbReference type="SUPFAM" id="SSF103473">
    <property type="entry name" value="MFS general substrate transporter"/>
    <property type="match status" value="2"/>
</dbReference>
<sequence length="498" mass="53562">MPILSGLAFLWLPESPKFMMSRGRNKEAMVIFKRIYALNTGRPADEFPVKALVEEKTEQQGRGVAALRGGGAQLKPLFRPPHVKWLFMICIIHLGCMFGSNTIRLWYPQLAAMIGSSQTLCAAIAPTLAPEVEVACVPIETDMLTYLQSAAVGAGSVLTYGIGGAIVNRCGKKLVCGICGMASAVIIVLLPFFGNTSSSVVIMVTTALAFTSLCGASLSSIAVDLFPTSLSYESIRLVVSWWKVMWLIRKYHSVIHSWNLFLLTTALMPILSGLAFLWLPESPKFMMSRGRNKEAMVIFKRIYALNTGRPADEFPVKALVEEKTEQQGRGVAALRGGGAQLKPLFRPPHVKWLFMICIIHLGCMFGSNTIRLWYPQLAAMIGSSQTLCAAIAPTSAPEVEVACVPIETDMLTYLQSAAVGAGSVLTYGIGGAIVNRCGKKLVCGICGMASAVIIVLLPFFGNTSSSVVIMVTTALAFTSLCGASLSSIAVDLFPTSLR</sequence>
<comment type="subcellular location">
    <subcellularLocation>
        <location evidence="1">Membrane</location>
        <topology evidence="1">Multi-pass membrane protein</topology>
    </subcellularLocation>
</comment>
<comment type="caution">
    <text evidence="8">The sequence shown here is derived from an EMBL/GenBank/DDBJ whole genome shotgun (WGS) entry which is preliminary data.</text>
</comment>
<keyword evidence="3" id="KW-0813">Transport</keyword>
<evidence type="ECO:0000256" key="7">
    <source>
        <dbReference type="SAM" id="Phobius"/>
    </source>
</evidence>
<dbReference type="InterPro" id="IPR036259">
    <property type="entry name" value="MFS_trans_sf"/>
</dbReference>
<keyword evidence="5 7" id="KW-1133">Transmembrane helix</keyword>
<dbReference type="InterPro" id="IPR005828">
    <property type="entry name" value="MFS_sugar_transport-like"/>
</dbReference>
<evidence type="ECO:0000256" key="6">
    <source>
        <dbReference type="ARBA" id="ARBA00023136"/>
    </source>
</evidence>
<organism evidence="8 9">
    <name type="scientific">Operophtera brumata</name>
    <name type="common">Winter moth</name>
    <name type="synonym">Phalaena brumata</name>
    <dbReference type="NCBI Taxonomy" id="104452"/>
    <lineage>
        <taxon>Eukaryota</taxon>
        <taxon>Metazoa</taxon>
        <taxon>Ecdysozoa</taxon>
        <taxon>Arthropoda</taxon>
        <taxon>Hexapoda</taxon>
        <taxon>Insecta</taxon>
        <taxon>Pterygota</taxon>
        <taxon>Neoptera</taxon>
        <taxon>Endopterygota</taxon>
        <taxon>Lepidoptera</taxon>
        <taxon>Glossata</taxon>
        <taxon>Ditrysia</taxon>
        <taxon>Geometroidea</taxon>
        <taxon>Geometridae</taxon>
        <taxon>Larentiinae</taxon>
        <taxon>Operophtera</taxon>
    </lineage>
</organism>
<keyword evidence="9" id="KW-1185">Reference proteome</keyword>
<dbReference type="GO" id="GO:0016020">
    <property type="term" value="C:membrane"/>
    <property type="evidence" value="ECO:0007669"/>
    <property type="project" value="UniProtKB-SubCell"/>
</dbReference>
<dbReference type="Proteomes" id="UP000037510">
    <property type="component" value="Unassembled WGS sequence"/>
</dbReference>
<feature type="transmembrane region" description="Helical" evidence="7">
    <location>
        <begin position="467"/>
        <end position="493"/>
    </location>
</feature>
<feature type="transmembrane region" description="Helical" evidence="7">
    <location>
        <begin position="146"/>
        <end position="167"/>
    </location>
</feature>
<evidence type="ECO:0000313" key="8">
    <source>
        <dbReference type="EMBL" id="KOB69689.1"/>
    </source>
</evidence>
<feature type="transmembrane region" description="Helical" evidence="7">
    <location>
        <begin position="200"/>
        <end position="223"/>
    </location>
</feature>
<name>A0A0L7L347_OPEBR</name>
<dbReference type="Gene3D" id="1.20.1250.20">
    <property type="entry name" value="MFS general substrate transporter like domains"/>
    <property type="match status" value="2"/>
</dbReference>
<evidence type="ECO:0000256" key="3">
    <source>
        <dbReference type="ARBA" id="ARBA00022448"/>
    </source>
</evidence>
<evidence type="ECO:0000313" key="9">
    <source>
        <dbReference type="Proteomes" id="UP000037510"/>
    </source>
</evidence>
<dbReference type="EMBL" id="JTDY01003349">
    <property type="protein sequence ID" value="KOB69689.1"/>
    <property type="molecule type" value="Genomic_DNA"/>
</dbReference>
<feature type="transmembrane region" description="Helical" evidence="7">
    <location>
        <begin position="441"/>
        <end position="461"/>
    </location>
</feature>
<evidence type="ECO:0000256" key="1">
    <source>
        <dbReference type="ARBA" id="ARBA00004141"/>
    </source>
</evidence>
<feature type="transmembrane region" description="Helical" evidence="7">
    <location>
        <begin position="260"/>
        <end position="279"/>
    </location>
</feature>
<keyword evidence="4 7" id="KW-0812">Transmembrane</keyword>
<feature type="transmembrane region" description="Helical" evidence="7">
    <location>
        <begin position="352"/>
        <end position="374"/>
    </location>
</feature>
<feature type="transmembrane region" description="Helical" evidence="7">
    <location>
        <begin position="85"/>
        <end position="107"/>
    </location>
</feature>
<dbReference type="STRING" id="104452.A0A0L7L347"/>
<protein>
    <submittedName>
        <fullName evidence="8">Putative synaptic vesicle protein</fullName>
    </submittedName>
</protein>
<accession>A0A0L7L347</accession>
<reference evidence="8 9" key="1">
    <citation type="journal article" date="2015" name="Genome Biol. Evol.">
        <title>The genome of winter moth (Operophtera brumata) provides a genomic perspective on sexual dimorphism and phenology.</title>
        <authorList>
            <person name="Derks M.F."/>
            <person name="Smit S."/>
            <person name="Salis L."/>
            <person name="Schijlen E."/>
            <person name="Bossers A."/>
            <person name="Mateman C."/>
            <person name="Pijl A.S."/>
            <person name="de Ridder D."/>
            <person name="Groenen M.A."/>
            <person name="Visser M.E."/>
            <person name="Megens H.J."/>
        </authorList>
    </citation>
    <scope>NUCLEOTIDE SEQUENCE [LARGE SCALE GENOMIC DNA]</scope>
    <source>
        <strain evidence="8">WM2013NL</strain>
        <tissue evidence="8">Head and thorax</tissue>
    </source>
</reference>
<comment type="similarity">
    <text evidence="2">Belongs to the major facilitator superfamily.</text>
</comment>
<proteinExistence type="inferred from homology"/>
<dbReference type="AlphaFoldDB" id="A0A0L7L347"/>
<dbReference type="Pfam" id="PF00083">
    <property type="entry name" value="Sugar_tr"/>
    <property type="match status" value="2"/>
</dbReference>
<feature type="transmembrane region" description="Helical" evidence="7">
    <location>
        <begin position="174"/>
        <end position="194"/>
    </location>
</feature>
<dbReference type="GO" id="GO:0022857">
    <property type="term" value="F:transmembrane transporter activity"/>
    <property type="evidence" value="ECO:0007669"/>
    <property type="project" value="InterPro"/>
</dbReference>
<evidence type="ECO:0000256" key="2">
    <source>
        <dbReference type="ARBA" id="ARBA00008335"/>
    </source>
</evidence>
<gene>
    <name evidence="8" type="ORF">OBRU01_16478</name>
</gene>
<evidence type="ECO:0000256" key="5">
    <source>
        <dbReference type="ARBA" id="ARBA00022989"/>
    </source>
</evidence>
<dbReference type="PANTHER" id="PTHR23511:SF36">
    <property type="entry name" value="EG:BACR7A4.13 PROTEIN-RELATED"/>
    <property type="match status" value="1"/>
</dbReference>
<keyword evidence="6 7" id="KW-0472">Membrane</keyword>
<evidence type="ECO:0000256" key="4">
    <source>
        <dbReference type="ARBA" id="ARBA00022692"/>
    </source>
</evidence>